<dbReference type="InterPro" id="IPR045134">
    <property type="entry name" value="UHRF1/2-like"/>
</dbReference>
<name>A0ABT1AZQ5_9FLAO</name>
<dbReference type="Proteomes" id="UP001206312">
    <property type="component" value="Unassembled WGS sequence"/>
</dbReference>
<accession>A0ABT1AZQ5</accession>
<reference evidence="2 3" key="1">
    <citation type="submission" date="2022-06" db="EMBL/GenBank/DDBJ databases">
        <authorList>
            <person name="Xuan X."/>
        </authorList>
    </citation>
    <scope>NUCLEOTIDE SEQUENCE [LARGE SCALE GENOMIC DNA]</scope>
    <source>
        <strain evidence="2 3">2V75</strain>
    </source>
</reference>
<dbReference type="PANTHER" id="PTHR14140:SF27">
    <property type="entry name" value="OS04G0289800 PROTEIN"/>
    <property type="match status" value="1"/>
</dbReference>
<dbReference type="SUPFAM" id="SSF88697">
    <property type="entry name" value="PUA domain-like"/>
    <property type="match status" value="1"/>
</dbReference>
<dbReference type="Gene3D" id="2.30.280.10">
    <property type="entry name" value="SRA-YDG"/>
    <property type="match status" value="1"/>
</dbReference>
<organism evidence="2 3">
    <name type="scientific">Robiginitalea marina</name>
    <dbReference type="NCBI Taxonomy" id="2954105"/>
    <lineage>
        <taxon>Bacteria</taxon>
        <taxon>Pseudomonadati</taxon>
        <taxon>Bacteroidota</taxon>
        <taxon>Flavobacteriia</taxon>
        <taxon>Flavobacteriales</taxon>
        <taxon>Flavobacteriaceae</taxon>
        <taxon>Robiginitalea</taxon>
    </lineage>
</organism>
<feature type="domain" description="YDG" evidence="1">
    <location>
        <begin position="8"/>
        <end position="74"/>
    </location>
</feature>
<evidence type="ECO:0000313" key="2">
    <source>
        <dbReference type="EMBL" id="MCO5725530.1"/>
    </source>
</evidence>
<sequence length="74" mass="8268">MPRPIIFGEITGIKIGHWFQGRKEMMPTSFHRNWAADIDGNGREGAAAIVLSGGYEDDKDLGDEIVSDNYHHLI</sequence>
<comment type="caution">
    <text evidence="2">The sequence shown here is derived from an EMBL/GenBank/DDBJ whole genome shotgun (WGS) entry which is preliminary data.</text>
</comment>
<dbReference type="InterPro" id="IPR003105">
    <property type="entry name" value="SRA_YDG"/>
</dbReference>
<gene>
    <name evidence="2" type="ORF">NG653_11735</name>
</gene>
<dbReference type="InterPro" id="IPR036987">
    <property type="entry name" value="SRA-YDG_sf"/>
</dbReference>
<protein>
    <submittedName>
        <fullName evidence="2">YDG/SRA domain-containing protein</fullName>
    </submittedName>
</protein>
<dbReference type="PANTHER" id="PTHR14140">
    <property type="entry name" value="E3 UBIQUITIN-PROTEIN LIGASE UHRF-RELATED"/>
    <property type="match status" value="1"/>
</dbReference>
<dbReference type="PROSITE" id="PS51015">
    <property type="entry name" value="YDG"/>
    <property type="match status" value="1"/>
</dbReference>
<dbReference type="Pfam" id="PF02182">
    <property type="entry name" value="SAD_SRA"/>
    <property type="match status" value="1"/>
</dbReference>
<dbReference type="InterPro" id="IPR015947">
    <property type="entry name" value="PUA-like_sf"/>
</dbReference>
<evidence type="ECO:0000259" key="1">
    <source>
        <dbReference type="PROSITE" id="PS51015"/>
    </source>
</evidence>
<dbReference type="RefSeq" id="WP_252741903.1">
    <property type="nucleotide sequence ID" value="NZ_JAMXIB010000010.1"/>
</dbReference>
<evidence type="ECO:0000313" key="3">
    <source>
        <dbReference type="Proteomes" id="UP001206312"/>
    </source>
</evidence>
<dbReference type="EMBL" id="JAMXIB010000010">
    <property type="protein sequence ID" value="MCO5725530.1"/>
    <property type="molecule type" value="Genomic_DNA"/>
</dbReference>
<keyword evidence="3" id="KW-1185">Reference proteome</keyword>
<proteinExistence type="predicted"/>